<evidence type="ECO:0000313" key="2">
    <source>
        <dbReference type="EMBL" id="WZN38932.1"/>
    </source>
</evidence>
<dbReference type="EMBL" id="CP149822">
    <property type="protein sequence ID" value="WZN38932.1"/>
    <property type="molecule type" value="Genomic_DNA"/>
</dbReference>
<dbReference type="RefSeq" id="WP_341833942.1">
    <property type="nucleotide sequence ID" value="NZ_CP149822.1"/>
</dbReference>
<dbReference type="Pfam" id="PF14109">
    <property type="entry name" value="GldH_lipo"/>
    <property type="match status" value="1"/>
</dbReference>
<proteinExistence type="predicted"/>
<name>A0ABZ2YI33_9BACT</name>
<organism evidence="2 3">
    <name type="scientific">Chitinophaga pollutisoli</name>
    <dbReference type="NCBI Taxonomy" id="3133966"/>
    <lineage>
        <taxon>Bacteria</taxon>
        <taxon>Pseudomonadati</taxon>
        <taxon>Bacteroidota</taxon>
        <taxon>Chitinophagia</taxon>
        <taxon>Chitinophagales</taxon>
        <taxon>Chitinophagaceae</taxon>
        <taxon>Chitinophaga</taxon>
    </lineage>
</organism>
<sequence length="165" mass="18935">MIRTTISRSACFAISLLAFACSPPKLDTFEKNRSIPQSNWDASFKPEYEVTLAAEDTAFYYNLYVNVRHTDAYPYNNLWLIVSTQMPGDSLPQTRRVELPLADSYGKWLGSGLDDIFEHRIPIQQHAILPRAGTYRFTFEQNMRQNPLPDMLSVGLRMEKAAPRK</sequence>
<dbReference type="Proteomes" id="UP001485459">
    <property type="component" value="Chromosome"/>
</dbReference>
<protein>
    <submittedName>
        <fullName evidence="2">Gliding motility lipoprotein GldH</fullName>
    </submittedName>
</protein>
<dbReference type="InterPro" id="IPR020018">
    <property type="entry name" value="Motility-assoc_lipoprot_GldH"/>
</dbReference>
<accession>A0ABZ2YI33</accession>
<evidence type="ECO:0000313" key="3">
    <source>
        <dbReference type="Proteomes" id="UP001485459"/>
    </source>
</evidence>
<feature type="signal peptide" evidence="1">
    <location>
        <begin position="1"/>
        <end position="20"/>
    </location>
</feature>
<dbReference type="PROSITE" id="PS51257">
    <property type="entry name" value="PROKAR_LIPOPROTEIN"/>
    <property type="match status" value="1"/>
</dbReference>
<reference evidence="3" key="1">
    <citation type="submission" date="2024-03" db="EMBL/GenBank/DDBJ databases">
        <title>Chitinophaga horti sp. nov., isolated from garden soil.</title>
        <authorList>
            <person name="Lee D.S."/>
            <person name="Han D.M."/>
            <person name="Baek J.H."/>
            <person name="Choi D.G."/>
            <person name="Jeon J.H."/>
            <person name="Jeon C.O."/>
        </authorList>
    </citation>
    <scope>NUCLEOTIDE SEQUENCE [LARGE SCALE GENOMIC DNA]</scope>
    <source>
        <strain evidence="3">GPA1</strain>
    </source>
</reference>
<evidence type="ECO:0000256" key="1">
    <source>
        <dbReference type="SAM" id="SignalP"/>
    </source>
</evidence>
<keyword evidence="3" id="KW-1185">Reference proteome</keyword>
<keyword evidence="2" id="KW-0449">Lipoprotein</keyword>
<feature type="chain" id="PRO_5045703159" evidence="1">
    <location>
        <begin position="21"/>
        <end position="165"/>
    </location>
</feature>
<gene>
    <name evidence="2" type="ORF">WJU16_13065</name>
</gene>
<keyword evidence="1" id="KW-0732">Signal</keyword>
<dbReference type="NCBIfam" id="TIGR03511">
    <property type="entry name" value="GldH_lipo"/>
    <property type="match status" value="1"/>
</dbReference>